<feature type="region of interest" description="Disordered" evidence="1">
    <location>
        <begin position="252"/>
        <end position="276"/>
    </location>
</feature>
<feature type="region of interest" description="Disordered" evidence="1">
    <location>
        <begin position="1"/>
        <end position="62"/>
    </location>
</feature>
<gene>
    <name evidence="2" type="ORF">AVDCRST_MAG63-4387</name>
</gene>
<sequence>MRIFSRKQDRYREPVPSDHALPDTVGTQRPLLQRQAQPDDLLQARPGAGTGAGRPAHDFSRMPLYPDRGGGGKQLLSHELAHPVQQHPGKIHRSPQGPKLGKPTISTDMEQAREKGREIGELINAGKWKPGNNERLVHWVEFFEGAARESFLHGIQDTTGKKIEEFEGEGREHKDEFATSADTNLIIPTSEARVARGGFKVAYAAQVYEEASESSSHSTSVEVYTDVSGGAGLSVEVPVLKVAKFKIGGEAKGGRRSVERDEEKKEQKKANRSGRTVSRSFTIQKLERDVLDYRYVKKYVAPAPIAKEVVRTPVGHQTEVQSGFRIVPDEGGAPWGPFWNVFSGTLQVEGSALPHVWEVLTQQQKAIAEDLVFGRQ</sequence>
<organism evidence="2">
    <name type="scientific">uncultured Armatimonadetes bacterium</name>
    <dbReference type="NCBI Taxonomy" id="157466"/>
    <lineage>
        <taxon>Bacteria</taxon>
        <taxon>Bacillati</taxon>
        <taxon>Armatimonadota</taxon>
        <taxon>environmental samples</taxon>
    </lineage>
</organism>
<protein>
    <recommendedName>
        <fullName evidence="3">DUF4157 domain-containing protein</fullName>
    </recommendedName>
</protein>
<reference evidence="2" key="1">
    <citation type="submission" date="2020-02" db="EMBL/GenBank/DDBJ databases">
        <authorList>
            <person name="Meier V. D."/>
        </authorList>
    </citation>
    <scope>NUCLEOTIDE SEQUENCE</scope>
    <source>
        <strain evidence="2">AVDCRST_MAG63</strain>
    </source>
</reference>
<feature type="compositionally biased region" description="Basic and acidic residues" evidence="1">
    <location>
        <begin position="252"/>
        <end position="269"/>
    </location>
</feature>
<proteinExistence type="predicted"/>
<evidence type="ECO:0008006" key="3">
    <source>
        <dbReference type="Google" id="ProtNLM"/>
    </source>
</evidence>
<name>A0A6J4JZI0_9BACT</name>
<feature type="compositionally biased region" description="Basic and acidic residues" evidence="1">
    <location>
        <begin position="1"/>
        <end position="16"/>
    </location>
</feature>
<accession>A0A6J4JZI0</accession>
<dbReference type="AlphaFoldDB" id="A0A6J4JZI0"/>
<evidence type="ECO:0000256" key="1">
    <source>
        <dbReference type="SAM" id="MobiDB-lite"/>
    </source>
</evidence>
<dbReference type="EMBL" id="CADCTO010000609">
    <property type="protein sequence ID" value="CAA9291368.1"/>
    <property type="molecule type" value="Genomic_DNA"/>
</dbReference>
<evidence type="ECO:0000313" key="2">
    <source>
        <dbReference type="EMBL" id="CAA9291368.1"/>
    </source>
</evidence>